<sequence>MRTAFDLDPQSLDDEERRFLDVIGEHGWFDTAILDDEEGPGFSYTTGFWSGSGHPEILFIGLNQQTRHDVLWDIYRAIKSGCPPPVSRPTSEVFANAEAVLLPVSTDHYREYLGWNRWFYNGDDFPCLQLIWSDREGRFPWSPDAQAGPQPDLSTGNWGGLG</sequence>
<proteinExistence type="predicted"/>
<dbReference type="Pfam" id="PF14081">
    <property type="entry name" value="DUF4262"/>
    <property type="match status" value="1"/>
</dbReference>
<feature type="region of interest" description="Disordered" evidence="1">
    <location>
        <begin position="141"/>
        <end position="162"/>
    </location>
</feature>
<evidence type="ECO:0008006" key="4">
    <source>
        <dbReference type="Google" id="ProtNLM"/>
    </source>
</evidence>
<dbReference type="Proteomes" id="UP001228905">
    <property type="component" value="Unassembled WGS sequence"/>
</dbReference>
<name>A0ABU0ISX4_9CAUL</name>
<reference evidence="2 3" key="1">
    <citation type="submission" date="2023-07" db="EMBL/GenBank/DDBJ databases">
        <title>Genomic Encyclopedia of Type Strains, Phase IV (KMG-IV): sequencing the most valuable type-strain genomes for metagenomic binning, comparative biology and taxonomic classification.</title>
        <authorList>
            <person name="Goeker M."/>
        </authorList>
    </citation>
    <scope>NUCLEOTIDE SEQUENCE [LARGE SCALE GENOMIC DNA]</scope>
    <source>
        <strain evidence="2 3">DSM 18695</strain>
    </source>
</reference>
<dbReference type="EMBL" id="JAUSVS010000005">
    <property type="protein sequence ID" value="MDQ0465098.1"/>
    <property type="molecule type" value="Genomic_DNA"/>
</dbReference>
<protein>
    <recommendedName>
        <fullName evidence="4">DUF4262 domain-containing protein</fullName>
    </recommendedName>
</protein>
<evidence type="ECO:0000313" key="3">
    <source>
        <dbReference type="Proteomes" id="UP001228905"/>
    </source>
</evidence>
<dbReference type="InterPro" id="IPR025358">
    <property type="entry name" value="DUF4262"/>
</dbReference>
<evidence type="ECO:0000256" key="1">
    <source>
        <dbReference type="SAM" id="MobiDB-lite"/>
    </source>
</evidence>
<evidence type="ECO:0000313" key="2">
    <source>
        <dbReference type="EMBL" id="MDQ0465098.1"/>
    </source>
</evidence>
<accession>A0ABU0ISX4</accession>
<dbReference type="RefSeq" id="WP_307350218.1">
    <property type="nucleotide sequence ID" value="NZ_JAUSVS010000005.1"/>
</dbReference>
<comment type="caution">
    <text evidence="2">The sequence shown here is derived from an EMBL/GenBank/DDBJ whole genome shotgun (WGS) entry which is preliminary data.</text>
</comment>
<gene>
    <name evidence="2" type="ORF">QO010_002882</name>
</gene>
<organism evidence="2 3">
    <name type="scientific">Caulobacter ginsengisoli</name>
    <dbReference type="NCBI Taxonomy" id="400775"/>
    <lineage>
        <taxon>Bacteria</taxon>
        <taxon>Pseudomonadati</taxon>
        <taxon>Pseudomonadota</taxon>
        <taxon>Alphaproteobacteria</taxon>
        <taxon>Caulobacterales</taxon>
        <taxon>Caulobacteraceae</taxon>
        <taxon>Caulobacter</taxon>
    </lineage>
</organism>
<keyword evidence="3" id="KW-1185">Reference proteome</keyword>